<protein>
    <recommendedName>
        <fullName evidence="1">Vacuolar ATPase assembly protein VMA22</fullName>
    </recommendedName>
</protein>
<dbReference type="PANTHER" id="PTHR31996:SF2">
    <property type="entry name" value="COILED-COIL DOMAIN-CONTAINING PROTEIN 115"/>
    <property type="match status" value="1"/>
</dbReference>
<gene>
    <name evidence="2" type="ORF">M569_11420</name>
</gene>
<evidence type="ECO:0000256" key="1">
    <source>
        <dbReference type="ARBA" id="ARBA00093634"/>
    </source>
</evidence>
<accession>S8C908</accession>
<reference evidence="2 3" key="1">
    <citation type="journal article" date="2013" name="BMC Genomics">
        <title>The miniature genome of a carnivorous plant Genlisea aurea contains a low number of genes and short non-coding sequences.</title>
        <authorList>
            <person name="Leushkin E.V."/>
            <person name="Sutormin R.A."/>
            <person name="Nabieva E.R."/>
            <person name="Penin A.A."/>
            <person name="Kondrashov A.S."/>
            <person name="Logacheva M.D."/>
        </authorList>
    </citation>
    <scope>NUCLEOTIDE SEQUENCE [LARGE SCALE GENOMIC DNA]</scope>
</reference>
<keyword evidence="3" id="KW-1185">Reference proteome</keyword>
<feature type="non-terminal residue" evidence="2">
    <location>
        <position position="1"/>
    </location>
</feature>
<dbReference type="InterPro" id="IPR040357">
    <property type="entry name" value="Vma22/CCDC115"/>
</dbReference>
<dbReference type="GO" id="GO:0070072">
    <property type="term" value="P:vacuolar proton-transporting V-type ATPase complex assembly"/>
    <property type="evidence" value="ECO:0007669"/>
    <property type="project" value="InterPro"/>
</dbReference>
<dbReference type="AlphaFoldDB" id="S8C908"/>
<organism evidence="2 3">
    <name type="scientific">Genlisea aurea</name>
    <dbReference type="NCBI Taxonomy" id="192259"/>
    <lineage>
        <taxon>Eukaryota</taxon>
        <taxon>Viridiplantae</taxon>
        <taxon>Streptophyta</taxon>
        <taxon>Embryophyta</taxon>
        <taxon>Tracheophyta</taxon>
        <taxon>Spermatophyta</taxon>
        <taxon>Magnoliopsida</taxon>
        <taxon>eudicotyledons</taxon>
        <taxon>Gunneridae</taxon>
        <taxon>Pentapetalae</taxon>
        <taxon>asterids</taxon>
        <taxon>lamiids</taxon>
        <taxon>Lamiales</taxon>
        <taxon>Lentibulariaceae</taxon>
        <taxon>Genlisea</taxon>
    </lineage>
</organism>
<dbReference type="Proteomes" id="UP000015453">
    <property type="component" value="Unassembled WGS sequence"/>
</dbReference>
<dbReference type="PANTHER" id="PTHR31996">
    <property type="entry name" value="COILED-COIL DOMAIN-CONTAINING PROTEIN 115"/>
    <property type="match status" value="1"/>
</dbReference>
<proteinExistence type="predicted"/>
<sequence length="70" mass="8119">DSCIERHSFATFFRTSSGHHTRRWRLSSEPSCKQEQKERSKSLSMFGMLVSPKLRATQLSFENALETLVE</sequence>
<evidence type="ECO:0000313" key="2">
    <source>
        <dbReference type="EMBL" id="EPS63369.1"/>
    </source>
</evidence>
<evidence type="ECO:0000313" key="3">
    <source>
        <dbReference type="Proteomes" id="UP000015453"/>
    </source>
</evidence>
<name>S8C908_9LAMI</name>
<comment type="caution">
    <text evidence="2">The sequence shown here is derived from an EMBL/GenBank/DDBJ whole genome shotgun (WGS) entry which is preliminary data.</text>
</comment>
<dbReference type="GO" id="GO:0051082">
    <property type="term" value="F:unfolded protein binding"/>
    <property type="evidence" value="ECO:0007669"/>
    <property type="project" value="TreeGrafter"/>
</dbReference>
<feature type="non-terminal residue" evidence="2">
    <location>
        <position position="70"/>
    </location>
</feature>
<dbReference type="OrthoDB" id="408631at2759"/>
<dbReference type="EMBL" id="AUSU01005534">
    <property type="protein sequence ID" value="EPS63369.1"/>
    <property type="molecule type" value="Genomic_DNA"/>
</dbReference>